<feature type="transmembrane region" description="Helical" evidence="2">
    <location>
        <begin position="55"/>
        <end position="77"/>
    </location>
</feature>
<protein>
    <submittedName>
        <fullName evidence="3">Uncharacterized protein</fullName>
    </submittedName>
</protein>
<gene>
    <name evidence="3" type="ORF">B7017_p0214</name>
</gene>
<evidence type="ECO:0000256" key="2">
    <source>
        <dbReference type="SAM" id="Phobius"/>
    </source>
</evidence>
<feature type="region of interest" description="Disordered" evidence="1">
    <location>
        <begin position="140"/>
        <end position="161"/>
    </location>
</feature>
<name>A0A0A0UVG6_BIFBR</name>
<keyword evidence="2" id="KW-0812">Transmembrane</keyword>
<dbReference type="AlphaFoldDB" id="A0A0A0UVG6"/>
<organism evidence="3">
    <name type="scientific">Bifidobacterium breve</name>
    <dbReference type="NCBI Taxonomy" id="1685"/>
    <lineage>
        <taxon>Bacteria</taxon>
        <taxon>Bacillati</taxon>
        <taxon>Actinomycetota</taxon>
        <taxon>Actinomycetes</taxon>
        <taxon>Bifidobacteriales</taxon>
        <taxon>Bifidobacteriaceae</taxon>
        <taxon>Bifidobacterium</taxon>
    </lineage>
</organism>
<feature type="compositionally biased region" description="Polar residues" evidence="1">
    <location>
        <begin position="150"/>
        <end position="161"/>
    </location>
</feature>
<geneLocation type="plasmid" evidence="3">
    <name>megaplasmid pMP7017</name>
</geneLocation>
<evidence type="ECO:0000256" key="1">
    <source>
        <dbReference type="SAM" id="MobiDB-lite"/>
    </source>
</evidence>
<proteinExistence type="predicted"/>
<accession>A0A0A0UVG6</accession>
<sequence length="161" mass="17221">MVDLAPISAEWHQIGTICLVIGVAAGIAFIPVQMFIIEKTSWFTRIKFSEPALKIVVRSMACLLVGAGILTLCYALAPKPADYTQTIENGYGITQLQISVTGWHSITEDGRYEASWVKDGKPGDGYASVKNQKVTLLDSTVRGTPGNGRSPISDSSDAGGM</sequence>
<keyword evidence="2" id="KW-1133">Transmembrane helix</keyword>
<feature type="transmembrane region" description="Helical" evidence="2">
    <location>
        <begin position="12"/>
        <end position="35"/>
    </location>
</feature>
<dbReference type="EMBL" id="KM406416">
    <property type="protein sequence ID" value="AIW55263.1"/>
    <property type="molecule type" value="Genomic_DNA"/>
</dbReference>
<evidence type="ECO:0000313" key="3">
    <source>
        <dbReference type="EMBL" id="AIW55263.1"/>
    </source>
</evidence>
<keyword evidence="2" id="KW-0472">Membrane</keyword>
<dbReference type="RefSeq" id="WP_052791142.1">
    <property type="nucleotide sequence ID" value="NZ_JASPDM010000013.1"/>
</dbReference>
<keyword evidence="3" id="KW-0614">Plasmid</keyword>
<reference evidence="3" key="1">
    <citation type="journal article" date="2015" name="Appl. Environ. Microbiol.">
        <title>Discovery of a conjugative megaplasmid in Bifidobacterium breve.</title>
        <authorList>
            <person name="Bottacini F."/>
            <person name="O'Connell Motherway M."/>
            <person name="Casey E."/>
            <person name="McDonnell B."/>
            <person name="Mahony J."/>
            <person name="Ventura M."/>
            <person name="van Sinderen D."/>
        </authorList>
    </citation>
    <scope>NUCLEOTIDE SEQUENCE</scope>
    <source>
        <strain evidence="3">JCM 7017</strain>
        <plasmid evidence="3">megaplasmid pMP7017</plasmid>
    </source>
</reference>